<evidence type="ECO:0000256" key="8">
    <source>
        <dbReference type="ARBA" id="ARBA00023180"/>
    </source>
</evidence>
<proteinExistence type="predicted"/>
<keyword evidence="5" id="KW-0130">Cell adhesion</keyword>
<feature type="region of interest" description="Disordered" evidence="10">
    <location>
        <begin position="781"/>
        <end position="816"/>
    </location>
</feature>
<dbReference type="EMBL" id="RQTK01000493">
    <property type="protein sequence ID" value="RUS78725.1"/>
    <property type="molecule type" value="Genomic_DNA"/>
</dbReference>
<feature type="domain" description="F5/8 type C" evidence="11">
    <location>
        <begin position="515"/>
        <end position="666"/>
    </location>
</feature>
<feature type="non-terminal residue" evidence="12">
    <location>
        <position position="1"/>
    </location>
</feature>
<keyword evidence="8" id="KW-0325">Glycoprotein</keyword>
<organism evidence="12 13">
    <name type="scientific">Elysia chlorotica</name>
    <name type="common">Eastern emerald elysia</name>
    <name type="synonym">Sea slug</name>
    <dbReference type="NCBI Taxonomy" id="188477"/>
    <lineage>
        <taxon>Eukaryota</taxon>
        <taxon>Metazoa</taxon>
        <taxon>Spiralia</taxon>
        <taxon>Lophotrochozoa</taxon>
        <taxon>Mollusca</taxon>
        <taxon>Gastropoda</taxon>
        <taxon>Heterobranchia</taxon>
        <taxon>Euthyneura</taxon>
        <taxon>Panpulmonata</taxon>
        <taxon>Sacoglossa</taxon>
        <taxon>Placobranchoidea</taxon>
        <taxon>Plakobranchidae</taxon>
        <taxon>Elysia</taxon>
    </lineage>
</organism>
<dbReference type="SUPFAM" id="SSF57424">
    <property type="entry name" value="LDL receptor-like module"/>
    <property type="match status" value="1"/>
</dbReference>
<feature type="domain" description="F5/8 type C" evidence="11">
    <location>
        <begin position="941"/>
        <end position="1086"/>
    </location>
</feature>
<dbReference type="FunFam" id="2.60.120.260:FF:000002">
    <property type="entry name" value="Coagulation factor VIII"/>
    <property type="match status" value="1"/>
</dbReference>
<dbReference type="PROSITE" id="PS01286">
    <property type="entry name" value="FA58C_2"/>
    <property type="match status" value="1"/>
</dbReference>
<evidence type="ECO:0000256" key="2">
    <source>
        <dbReference type="ARBA" id="ARBA00004613"/>
    </source>
</evidence>
<dbReference type="STRING" id="188477.A0A3S0ZZ18"/>
<feature type="disulfide bond" evidence="9">
    <location>
        <begin position="1316"/>
        <end position="1328"/>
    </location>
</feature>
<dbReference type="SUPFAM" id="SSF49785">
    <property type="entry name" value="Galactose-binding domain-like"/>
    <property type="match status" value="2"/>
</dbReference>
<dbReference type="PANTHER" id="PTHR46806:SF5">
    <property type="entry name" value="F5_8 TYPE C DOMAIN-CONTAINING PROTEIN"/>
    <property type="match status" value="1"/>
</dbReference>
<dbReference type="GO" id="GO:0005576">
    <property type="term" value="C:extracellular region"/>
    <property type="evidence" value="ECO:0007669"/>
    <property type="project" value="UniProtKB-SubCell"/>
</dbReference>
<dbReference type="Gene3D" id="2.60.120.260">
    <property type="entry name" value="Galactose-binding domain-like"/>
    <property type="match status" value="2"/>
</dbReference>
<evidence type="ECO:0000259" key="11">
    <source>
        <dbReference type="PROSITE" id="PS50022"/>
    </source>
</evidence>
<gene>
    <name evidence="12" type="ORF">EGW08_013512</name>
</gene>
<evidence type="ECO:0000256" key="3">
    <source>
        <dbReference type="ARBA" id="ARBA00022525"/>
    </source>
</evidence>
<comment type="caution">
    <text evidence="12">The sequence shown here is derived from an EMBL/GenBank/DDBJ whole genome shotgun (WGS) entry which is preliminary data.</text>
</comment>
<evidence type="ECO:0000256" key="9">
    <source>
        <dbReference type="PROSITE-ProRule" id="PRU00124"/>
    </source>
</evidence>
<feature type="disulfide bond" evidence="9">
    <location>
        <begin position="1323"/>
        <end position="1341"/>
    </location>
</feature>
<keyword evidence="3" id="KW-0964">Secreted</keyword>
<keyword evidence="7 9" id="KW-1015">Disulfide bond</keyword>
<dbReference type="Gene3D" id="4.10.400.10">
    <property type="entry name" value="Low-density Lipoprotein Receptor"/>
    <property type="match status" value="1"/>
</dbReference>
<dbReference type="GO" id="GO:0007155">
    <property type="term" value="P:cell adhesion"/>
    <property type="evidence" value="ECO:0007669"/>
    <property type="project" value="UniProtKB-KW"/>
</dbReference>
<dbReference type="InterPro" id="IPR036055">
    <property type="entry name" value="LDL_receptor-like_sf"/>
</dbReference>
<evidence type="ECO:0000256" key="1">
    <source>
        <dbReference type="ARBA" id="ARBA00004184"/>
    </source>
</evidence>
<dbReference type="PROSITE" id="PS50022">
    <property type="entry name" value="FA58C_3"/>
    <property type="match status" value="2"/>
</dbReference>
<feature type="compositionally biased region" description="Low complexity" evidence="10">
    <location>
        <begin position="797"/>
        <end position="814"/>
    </location>
</feature>
<dbReference type="PANTHER" id="PTHR46806">
    <property type="entry name" value="F5/8 TYPE C DOMAIN-CONTAINING PROTEIN"/>
    <property type="match status" value="1"/>
</dbReference>
<dbReference type="GO" id="GO:0038023">
    <property type="term" value="F:signaling receptor activity"/>
    <property type="evidence" value="ECO:0007669"/>
    <property type="project" value="TreeGrafter"/>
</dbReference>
<keyword evidence="4" id="KW-0732">Signal</keyword>
<name>A0A3S0ZZ18_ELYCH</name>
<dbReference type="Pfam" id="PF00754">
    <property type="entry name" value="F5_F8_type_C"/>
    <property type="match status" value="2"/>
</dbReference>
<comment type="subcellular location">
    <subcellularLocation>
        <location evidence="1">Endomembrane system</location>
        <topology evidence="1">Peripheral membrane protein</topology>
    </subcellularLocation>
    <subcellularLocation>
        <location evidence="2">Secreted</location>
    </subcellularLocation>
</comment>
<reference evidence="12 13" key="1">
    <citation type="submission" date="2019-01" db="EMBL/GenBank/DDBJ databases">
        <title>A draft genome assembly of the solar-powered sea slug Elysia chlorotica.</title>
        <authorList>
            <person name="Cai H."/>
            <person name="Li Q."/>
            <person name="Fang X."/>
            <person name="Li J."/>
            <person name="Curtis N.E."/>
            <person name="Altenburger A."/>
            <person name="Shibata T."/>
            <person name="Feng M."/>
            <person name="Maeda T."/>
            <person name="Schwartz J.A."/>
            <person name="Shigenobu S."/>
            <person name="Lundholm N."/>
            <person name="Nishiyama T."/>
            <person name="Yang H."/>
            <person name="Hasebe M."/>
            <person name="Li S."/>
            <person name="Pierce S.K."/>
            <person name="Wang J."/>
        </authorList>
    </citation>
    <scope>NUCLEOTIDE SEQUENCE [LARGE SCALE GENOMIC DNA]</scope>
    <source>
        <strain evidence="12">EC2010</strain>
        <tissue evidence="12">Whole organism of an adult</tissue>
    </source>
</reference>
<comment type="caution">
    <text evidence="9">Lacks conserved residue(s) required for the propagation of feature annotation.</text>
</comment>
<dbReference type="CDD" id="cd00057">
    <property type="entry name" value="FA58C"/>
    <property type="match status" value="2"/>
</dbReference>
<sequence length="1363" mass="147593">GPPPKPPTLSPPLTTLPSDQAIRTTASCPPGEEWLSCAYKCDEVCDYMGRSSGGCNGILTSESNCVPGCRAPPELLMVRCKPDEKLIDSNTCVPKGLCTCLKPDGTAAKAFESWIDPDRPCSMCSCFSGEVICSVEGCQTTPLPPGVTAVPPTQVCGWSNWINENSPGAGKSGDLELLSVVGPTHGLCASPSRIMCRDTQTGLEAKDGNQVVTCDLVDGFKCLDYQNPEGCHDYEISVYCGCLPTPEPDEGIFGSPTPAPGFSSFGSPTPAPDSGSFGTPNLSDQCVSGWSPWLNRDTPTTNDGDYEKMTADELATSCPGGDITDIQCIDSDSLDDWVSLSEASCSVEDGLQCVNLPFLDIPSCRDYKIRYMCNCTASTQKTPMPTGNTEPKCEWTAWMDSQAPDALGEEESISMLRSDFSFCKTADITAVECRDRVTKKTAEQLGQTRVLCDLQYEGLKCFSADQPAGQCADYEVRFFCEPQGLDCGVNGTTNRLTTTTTAPTVTSTPYVLSVCNGSSEDAMPIPVDASQITVSSSLSAYSGPERAILDTQQEMLRTGAWIAQSNDLNQWIRVNFPELLNVMGLVIQGQAGVDQWVESFQLMYSEDGQAFKYIEDSAGQPQVFKANTDSDSKEKILFAPVNAKSVMVKPLSWHNNIALRLQVLGCEPSNQPMNPNTTPSGATCISGWSSWLNRDTPATGDGDYEKMTAPELATLCPGGNITDIQCIDSDSLDDWVSLSEASCSVEDGLQCVNLPFFDIPSCRDYKIRYMCNCTDASTLTGADPSPQGPAAPTSSGLSKTTALPETTTKPTATSIPSFGDQCVSGWLPWLNKDMPASGDGDFEKMTAQELAAACPGGQITDIDCIDSDSLDGWASLSEASCTLEEGLQCFNLPFLDVPSCRDYKIRYMCDCGQPQGRRKRSVSESFRAPSAILMSTIPAECQVEMGLRDRRVHNSMISASSSRDDRHEAHTARLGTRGTWVPAQSDIHQYIQVDFLVPAYLSGVTTQGQADGPSLVTSYKIQYSRDGITWNTYRENTGVDKIFNANSDPVTPVTNFFRLPILTRFLRISPQTWRNRIAMRFEVHGCPQQYPVPSSPYAMLSSSDDKQPSDLDAMGECLEWDTWVDTHQPSLGNKNDKASINELSDASPTCKYPIAIECRTATPDHRSSKTTNQAVVCNLWDGLNCNASKVNEPICFNYEVRLGCLKNTPECVSEAQMAPPSAMRTCYAGMDTSGCPRKGCAKGLFCNGQKCVPKTECPCVTEDKLLKPGGVFQNSKCETCQCLGGETVCLPKEVPTCPVGQPVLDKEKCTYSCAKCQHGELQCGDGTCLPASKRCDGVIDCLDDELGCSTVPIFKPWWSVLKR</sequence>
<protein>
    <recommendedName>
        <fullName evidence="11">F5/8 type C domain-containing protein</fullName>
    </recommendedName>
</protein>
<accession>A0A3S0ZZ18</accession>
<feature type="region of interest" description="Disordered" evidence="10">
    <location>
        <begin position="252"/>
        <end position="276"/>
    </location>
</feature>
<evidence type="ECO:0000256" key="7">
    <source>
        <dbReference type="ARBA" id="ARBA00023157"/>
    </source>
</evidence>
<keyword evidence="13" id="KW-1185">Reference proteome</keyword>
<dbReference type="Proteomes" id="UP000271974">
    <property type="component" value="Unassembled WGS sequence"/>
</dbReference>
<dbReference type="Pfam" id="PF13330">
    <property type="entry name" value="Mucin2_WxxW"/>
    <property type="match status" value="6"/>
</dbReference>
<dbReference type="GO" id="GO:0005886">
    <property type="term" value="C:plasma membrane"/>
    <property type="evidence" value="ECO:0007669"/>
    <property type="project" value="TreeGrafter"/>
</dbReference>
<evidence type="ECO:0000256" key="10">
    <source>
        <dbReference type="SAM" id="MobiDB-lite"/>
    </source>
</evidence>
<dbReference type="SMART" id="SM00231">
    <property type="entry name" value="FA58C"/>
    <property type="match status" value="2"/>
</dbReference>
<dbReference type="InterPro" id="IPR002172">
    <property type="entry name" value="LDrepeatLR_classA_rpt"/>
</dbReference>
<dbReference type="InterPro" id="IPR000421">
    <property type="entry name" value="FA58C"/>
</dbReference>
<keyword evidence="6" id="KW-0472">Membrane</keyword>
<dbReference type="OrthoDB" id="6105840at2759"/>
<dbReference type="InterPro" id="IPR050633">
    <property type="entry name" value="Neuropilin_MCO_CoagFactor"/>
</dbReference>
<evidence type="ECO:0000256" key="4">
    <source>
        <dbReference type="ARBA" id="ARBA00022729"/>
    </source>
</evidence>
<dbReference type="Pfam" id="PF00057">
    <property type="entry name" value="Ldl_recept_a"/>
    <property type="match status" value="1"/>
</dbReference>
<evidence type="ECO:0000313" key="12">
    <source>
        <dbReference type="EMBL" id="RUS78725.1"/>
    </source>
</evidence>
<evidence type="ECO:0000313" key="13">
    <source>
        <dbReference type="Proteomes" id="UP000271974"/>
    </source>
</evidence>
<dbReference type="InterPro" id="IPR025155">
    <property type="entry name" value="WxxW_domain"/>
</dbReference>
<dbReference type="PROSITE" id="PS50068">
    <property type="entry name" value="LDLRA_2"/>
    <property type="match status" value="1"/>
</dbReference>
<evidence type="ECO:0000256" key="6">
    <source>
        <dbReference type="ARBA" id="ARBA00023136"/>
    </source>
</evidence>
<dbReference type="SMART" id="SM00192">
    <property type="entry name" value="LDLa"/>
    <property type="match status" value="1"/>
</dbReference>
<evidence type="ECO:0000256" key="5">
    <source>
        <dbReference type="ARBA" id="ARBA00022889"/>
    </source>
</evidence>
<dbReference type="InterPro" id="IPR008979">
    <property type="entry name" value="Galactose-bd-like_sf"/>
</dbReference>
<dbReference type="CDD" id="cd00112">
    <property type="entry name" value="LDLa"/>
    <property type="match status" value="1"/>
</dbReference>
<dbReference type="GO" id="GO:0012505">
    <property type="term" value="C:endomembrane system"/>
    <property type="evidence" value="ECO:0007669"/>
    <property type="project" value="UniProtKB-SubCell"/>
</dbReference>